<sequence>MPKMIHAVFSDVVSPDREDEFNDWYSRMHVPDVCAIPGVLSARRFRTAEQRSAFHGELAGGHRYLVIYELDTDDPAGVEKELQERFADGRLRPTDTMAGDPPPVAVYYDEIP</sequence>
<dbReference type="EMBL" id="JBEDNQ010000001">
    <property type="protein sequence ID" value="MEQ3549631.1"/>
    <property type="molecule type" value="Genomic_DNA"/>
</dbReference>
<organism evidence="1 2">
    <name type="scientific">Pseudonocardia nematodicida</name>
    <dbReference type="NCBI Taxonomy" id="1206997"/>
    <lineage>
        <taxon>Bacteria</taxon>
        <taxon>Bacillati</taxon>
        <taxon>Actinomycetota</taxon>
        <taxon>Actinomycetes</taxon>
        <taxon>Pseudonocardiales</taxon>
        <taxon>Pseudonocardiaceae</taxon>
        <taxon>Pseudonocardia</taxon>
    </lineage>
</organism>
<dbReference type="SUPFAM" id="SSF54909">
    <property type="entry name" value="Dimeric alpha+beta barrel"/>
    <property type="match status" value="1"/>
</dbReference>
<evidence type="ECO:0000313" key="2">
    <source>
        <dbReference type="Proteomes" id="UP001494902"/>
    </source>
</evidence>
<protein>
    <recommendedName>
        <fullName evidence="3">REDY-like protein HapK</fullName>
    </recommendedName>
</protein>
<evidence type="ECO:0008006" key="3">
    <source>
        <dbReference type="Google" id="ProtNLM"/>
    </source>
</evidence>
<accession>A0ABV1K597</accession>
<dbReference type="InterPro" id="IPR011008">
    <property type="entry name" value="Dimeric_a/b-barrel"/>
</dbReference>
<dbReference type="Gene3D" id="3.30.70.100">
    <property type="match status" value="1"/>
</dbReference>
<reference evidence="1 2" key="1">
    <citation type="submission" date="2024-03" db="EMBL/GenBank/DDBJ databases">
        <title>Draft genome sequence of Pseudonocardia nematodicida JCM 31783.</title>
        <authorList>
            <person name="Butdee W."/>
            <person name="Duangmal K."/>
        </authorList>
    </citation>
    <scope>NUCLEOTIDE SEQUENCE [LARGE SCALE GENOMIC DNA]</scope>
    <source>
        <strain evidence="1 2">JCM 31783</strain>
    </source>
</reference>
<name>A0ABV1K597_9PSEU</name>
<dbReference type="RefSeq" id="WP_349296699.1">
    <property type="nucleotide sequence ID" value="NZ_JBEDNQ010000001.1"/>
</dbReference>
<evidence type="ECO:0000313" key="1">
    <source>
        <dbReference type="EMBL" id="MEQ3549631.1"/>
    </source>
</evidence>
<dbReference type="Proteomes" id="UP001494902">
    <property type="component" value="Unassembled WGS sequence"/>
</dbReference>
<keyword evidence="2" id="KW-1185">Reference proteome</keyword>
<gene>
    <name evidence="1" type="ORF">WIS52_04020</name>
</gene>
<proteinExistence type="predicted"/>
<comment type="caution">
    <text evidence="1">The sequence shown here is derived from an EMBL/GenBank/DDBJ whole genome shotgun (WGS) entry which is preliminary data.</text>
</comment>